<dbReference type="Gene3D" id="3.40.50.410">
    <property type="entry name" value="von Willebrand factor, type A domain"/>
    <property type="match status" value="1"/>
</dbReference>
<dbReference type="InterPro" id="IPR033881">
    <property type="entry name" value="vWA_BatA_type"/>
</dbReference>
<reference evidence="3 4" key="1">
    <citation type="submission" date="2014-12" db="EMBL/GenBank/DDBJ databases">
        <title>Genome sequencing of Photobacterium gaetbulicola AD005a.</title>
        <authorList>
            <person name="Adrian T.G.S."/>
            <person name="Chan K.G."/>
        </authorList>
    </citation>
    <scope>NUCLEOTIDE SEQUENCE [LARGE SCALE GENOMIC DNA]</scope>
    <source>
        <strain evidence="3 4">AD005a</strain>
    </source>
</reference>
<keyword evidence="1" id="KW-0812">Transmembrane</keyword>
<accession>A0A0B9G5Q8</accession>
<feature type="transmembrane region" description="Helical" evidence="1">
    <location>
        <begin position="298"/>
        <end position="316"/>
    </location>
</feature>
<dbReference type="PANTHER" id="PTHR22550">
    <property type="entry name" value="SPORE GERMINATION PROTEIN"/>
    <property type="match status" value="1"/>
</dbReference>
<evidence type="ECO:0000313" key="3">
    <source>
        <dbReference type="EMBL" id="KHT63959.1"/>
    </source>
</evidence>
<feature type="transmembrane region" description="Helical" evidence="1">
    <location>
        <begin position="6"/>
        <end position="23"/>
    </location>
</feature>
<feature type="domain" description="VWFA" evidence="2">
    <location>
        <begin position="84"/>
        <end position="279"/>
    </location>
</feature>
<dbReference type="InterPro" id="IPR036465">
    <property type="entry name" value="vWFA_dom_sf"/>
</dbReference>
<gene>
    <name evidence="3" type="ORF">RJ45_09295</name>
</gene>
<feature type="transmembrane region" description="Helical" evidence="1">
    <location>
        <begin position="50"/>
        <end position="71"/>
    </location>
</feature>
<keyword evidence="1" id="KW-1133">Transmembrane helix</keyword>
<organism evidence="3 4">
    <name type="scientific">Photobacterium gaetbulicola</name>
    <dbReference type="NCBI Taxonomy" id="1295392"/>
    <lineage>
        <taxon>Bacteria</taxon>
        <taxon>Pseudomonadati</taxon>
        <taxon>Pseudomonadota</taxon>
        <taxon>Gammaproteobacteria</taxon>
        <taxon>Vibrionales</taxon>
        <taxon>Vibrionaceae</taxon>
        <taxon>Photobacterium</taxon>
    </lineage>
</organism>
<protein>
    <submittedName>
        <fullName evidence="3">IMP dehydrogenase</fullName>
    </submittedName>
</protein>
<dbReference type="SMART" id="SM00327">
    <property type="entry name" value="VWA"/>
    <property type="match status" value="1"/>
</dbReference>
<dbReference type="AlphaFoldDB" id="A0A0B9G5Q8"/>
<dbReference type="PROSITE" id="PS50234">
    <property type="entry name" value="VWFA"/>
    <property type="match status" value="1"/>
</dbReference>
<dbReference type="CDD" id="cd01467">
    <property type="entry name" value="vWA_BatA_type"/>
    <property type="match status" value="1"/>
</dbReference>
<keyword evidence="1" id="KW-0472">Membrane</keyword>
<proteinExistence type="predicted"/>
<dbReference type="InterPro" id="IPR050768">
    <property type="entry name" value="UPF0353/GerABKA_families"/>
</dbReference>
<evidence type="ECO:0000259" key="2">
    <source>
        <dbReference type="PROSITE" id="PS50234"/>
    </source>
</evidence>
<comment type="caution">
    <text evidence="3">The sequence shown here is derived from an EMBL/GenBank/DDBJ whole genome shotgun (WGS) entry which is preliminary data.</text>
</comment>
<dbReference type="InterPro" id="IPR002035">
    <property type="entry name" value="VWF_A"/>
</dbReference>
<dbReference type="Proteomes" id="UP000031278">
    <property type="component" value="Unassembled WGS sequence"/>
</dbReference>
<evidence type="ECO:0000256" key="1">
    <source>
        <dbReference type="SAM" id="Phobius"/>
    </source>
</evidence>
<dbReference type="PANTHER" id="PTHR22550:SF18">
    <property type="entry name" value="VWFA DOMAIN-CONTAINING PROTEIN"/>
    <property type="match status" value="1"/>
</dbReference>
<dbReference type="EMBL" id="JWLZ01000146">
    <property type="protein sequence ID" value="KHT63959.1"/>
    <property type="molecule type" value="Genomic_DNA"/>
</dbReference>
<evidence type="ECO:0000313" key="4">
    <source>
        <dbReference type="Proteomes" id="UP000031278"/>
    </source>
</evidence>
<dbReference type="SUPFAM" id="SSF53300">
    <property type="entry name" value="vWA-like"/>
    <property type="match status" value="1"/>
</dbReference>
<name>A0A0B9G5Q8_9GAMM</name>
<dbReference type="RefSeq" id="WP_039460823.1">
    <property type="nucleotide sequence ID" value="NZ_JWLZ01000146.1"/>
</dbReference>
<dbReference type="Pfam" id="PF00092">
    <property type="entry name" value="VWA"/>
    <property type="match status" value="1"/>
</dbReference>
<sequence length="321" mass="35979">MFEFTWLWAFVLIPLPVAVYYFSKPKTQPSAIRLPKLPNGLGQKARISRWLVIVMATAWLALIGALSRPVWYGDPIEINPDHRDMMLAVDLSGSMSIKDMITEDGEAIDRLTAVKDVLHQFIGKRSGDRLGLVLFANHAYLQTPLTFDRDTVQQQLDRTVLGLIGQSTAIGEGLGIATKTFIDSEAPQRVIVLLSDGANTAGVIEPLEAAELAARSNVTIYTVGVGAEEMEQRTFFSTRTVNPSHDLDERMLTHIAEMTGGQYFRARNPQELEQIYQMIDQLEPINTAQQTWRPRQELFRFPLALSLLLSVVIVVMRKRNG</sequence>